<dbReference type="Pfam" id="PF05635">
    <property type="entry name" value="23S_rRNA_IVP"/>
    <property type="match status" value="1"/>
</dbReference>
<evidence type="ECO:0008006" key="4">
    <source>
        <dbReference type="Google" id="ProtNLM"/>
    </source>
</evidence>
<dbReference type="NCBIfam" id="TIGR02436">
    <property type="entry name" value="four helix bundle protein"/>
    <property type="match status" value="1"/>
</dbReference>
<dbReference type="Gene3D" id="1.20.1440.60">
    <property type="entry name" value="23S rRNA-intervening sequence"/>
    <property type="match status" value="1"/>
</dbReference>
<feature type="compositionally biased region" description="Low complexity" evidence="1">
    <location>
        <begin position="188"/>
        <end position="212"/>
    </location>
</feature>
<evidence type="ECO:0000313" key="2">
    <source>
        <dbReference type="EMBL" id="PIU74329.1"/>
    </source>
</evidence>
<dbReference type="Proteomes" id="UP000229001">
    <property type="component" value="Unassembled WGS sequence"/>
</dbReference>
<dbReference type="SUPFAM" id="SSF158446">
    <property type="entry name" value="IVS-encoded protein-like"/>
    <property type="match status" value="1"/>
</dbReference>
<proteinExistence type="predicted"/>
<comment type="caution">
    <text evidence="2">The sequence shown here is derived from an EMBL/GenBank/DDBJ whole genome shotgun (WGS) entry which is preliminary data.</text>
</comment>
<protein>
    <recommendedName>
        <fullName evidence="4">Four helix bundle protein</fullName>
    </recommendedName>
</protein>
<dbReference type="EMBL" id="PEVZ01000032">
    <property type="protein sequence ID" value="PIU74329.1"/>
    <property type="molecule type" value="Genomic_DNA"/>
</dbReference>
<dbReference type="InterPro" id="IPR012657">
    <property type="entry name" value="23S_rRNA-intervening_sequence"/>
</dbReference>
<evidence type="ECO:0000256" key="1">
    <source>
        <dbReference type="SAM" id="MobiDB-lite"/>
    </source>
</evidence>
<accession>A0A2M7AUR4</accession>
<dbReference type="InterPro" id="IPR036583">
    <property type="entry name" value="23S_rRNA_IVS_sf"/>
</dbReference>
<reference evidence="3" key="1">
    <citation type="submission" date="2017-09" db="EMBL/GenBank/DDBJ databases">
        <title>Depth-based differentiation of microbial function through sediment-hosted aquifers and enrichment of novel symbionts in the deep terrestrial subsurface.</title>
        <authorList>
            <person name="Probst A.J."/>
            <person name="Ladd B."/>
            <person name="Jarett J.K."/>
            <person name="Geller-Mcgrath D.E."/>
            <person name="Sieber C.M.K."/>
            <person name="Emerson J.B."/>
            <person name="Anantharaman K."/>
            <person name="Thomas B.C."/>
            <person name="Malmstrom R."/>
            <person name="Stieglmeier M."/>
            <person name="Klingl A."/>
            <person name="Woyke T."/>
            <person name="Ryan C.M."/>
            <person name="Banfield J.F."/>
        </authorList>
    </citation>
    <scope>NUCLEOTIDE SEQUENCE [LARGE SCALE GENOMIC DNA]</scope>
</reference>
<name>A0A2M7AUR4_9BACT</name>
<organism evidence="2 3">
    <name type="scientific">Candidatus Roizmanbacteria bacterium CG06_land_8_20_14_3_00_34_14</name>
    <dbReference type="NCBI Taxonomy" id="1974848"/>
    <lineage>
        <taxon>Bacteria</taxon>
        <taxon>Candidatus Roizmaniibacteriota</taxon>
    </lineage>
</organism>
<feature type="compositionally biased region" description="Basic and acidic residues" evidence="1">
    <location>
        <begin position="177"/>
        <end position="186"/>
    </location>
</feature>
<feature type="compositionally biased region" description="Low complexity" evidence="1">
    <location>
        <begin position="219"/>
        <end position="257"/>
    </location>
</feature>
<dbReference type="AlphaFoldDB" id="A0A2M7AUR4"/>
<sequence>MKSVYRRLKSLIYRWLSNIIYQKKYYNENMDDTISQQLAEKTMKELSSSNLFYNPLKSTSRSWTDPEGYKYLVPWSNAVLLRFFVRRFTESLPKSEYRRKSQVDDAARSVVRNIEEGFKRTTTGEYLQFVGYSQGSLEEVKGDIRELAEDKFLSSKPGSSLMGIGINLGDFNKGLRENKGNLKDSKGPLPSFKSPLNSSNPPLPSYNSPLNSFKPPLPSSNAPLNSSNPPLNSSNPPLPSSNAPLISSNSPLNSSNPPLRDFTYRPLTVLYPPLSNFKVSDLTYEIFIELINKTDWLLRQLVQSLERKLRDYKLQLGGIRK</sequence>
<gene>
    <name evidence="2" type="ORF">COS77_02115</name>
</gene>
<evidence type="ECO:0000313" key="3">
    <source>
        <dbReference type="Proteomes" id="UP000229001"/>
    </source>
</evidence>
<feature type="region of interest" description="Disordered" evidence="1">
    <location>
        <begin position="177"/>
        <end position="257"/>
    </location>
</feature>